<accession>A0A4R8IIL1</accession>
<dbReference type="EMBL" id="SOQX01000005">
    <property type="protein sequence ID" value="TDY00491.1"/>
    <property type="molecule type" value="Genomic_DNA"/>
</dbReference>
<sequence>MKAAAEDAKCLPGLAEPCDINTPSESFERIGGLLSKQGALCRLISSRRKIHRYPAANHPDYLKHILEPGGETGLPEADLSAYQIAQQLRGGPGVFLAEGQIKVGAVDLSASQRQGK</sequence>
<reference evidence="1 2" key="1">
    <citation type="submission" date="2019-03" db="EMBL/GenBank/DDBJ databases">
        <title>Genomic Encyclopedia of Type Strains, Phase IV (KMG-IV): sequencing the most valuable type-strain genomes for metagenomic binning, comparative biology and taxonomic classification.</title>
        <authorList>
            <person name="Goeker M."/>
        </authorList>
    </citation>
    <scope>NUCLEOTIDE SEQUENCE [LARGE SCALE GENOMIC DNA]</scope>
    <source>
        <strain evidence="1 2">DSM 16326</strain>
    </source>
</reference>
<dbReference type="Proteomes" id="UP000294914">
    <property type="component" value="Unassembled WGS sequence"/>
</dbReference>
<dbReference type="AlphaFoldDB" id="A0A4R8IIL1"/>
<evidence type="ECO:0000313" key="1">
    <source>
        <dbReference type="EMBL" id="TDY00491.1"/>
    </source>
</evidence>
<comment type="caution">
    <text evidence="1">The sequence shown here is derived from an EMBL/GenBank/DDBJ whole genome shotgun (WGS) entry which is preliminary data.</text>
</comment>
<gene>
    <name evidence="1" type="ORF">EDC23_1992</name>
</gene>
<protein>
    <submittedName>
        <fullName evidence="1">Uncharacterized protein</fullName>
    </submittedName>
</protein>
<proteinExistence type="predicted"/>
<organism evidence="1 2">
    <name type="scientific">Thiohalophilus thiocyanatoxydans</name>
    <dbReference type="NCBI Taxonomy" id="381308"/>
    <lineage>
        <taxon>Bacteria</taxon>
        <taxon>Pseudomonadati</taxon>
        <taxon>Pseudomonadota</taxon>
        <taxon>Gammaproteobacteria</taxon>
        <taxon>Thiohalomonadales</taxon>
        <taxon>Thiohalophilaceae</taxon>
        <taxon>Thiohalophilus</taxon>
    </lineage>
</organism>
<evidence type="ECO:0000313" key="2">
    <source>
        <dbReference type="Proteomes" id="UP000294914"/>
    </source>
</evidence>
<name>A0A4R8IIL1_9GAMM</name>
<keyword evidence="2" id="KW-1185">Reference proteome</keyword>